<accession>A0ABD5A9L9</accession>
<reference evidence="6" key="1">
    <citation type="submission" date="2023-07" db="EMBL/GenBank/DDBJ databases">
        <title>Genome content predicts the carbon catabolic preferences of heterotrophic bacteria.</title>
        <authorList>
            <person name="Gralka M."/>
        </authorList>
    </citation>
    <scope>NUCLEOTIDE SEQUENCE</scope>
    <source>
        <strain evidence="6">6E03</strain>
    </source>
</reference>
<dbReference type="CDD" id="cd05013">
    <property type="entry name" value="SIS_RpiR"/>
    <property type="match status" value="1"/>
</dbReference>
<evidence type="ECO:0000256" key="3">
    <source>
        <dbReference type="ARBA" id="ARBA00023163"/>
    </source>
</evidence>
<dbReference type="InterPro" id="IPR009057">
    <property type="entry name" value="Homeodomain-like_sf"/>
</dbReference>
<dbReference type="GO" id="GO:0003677">
    <property type="term" value="F:DNA binding"/>
    <property type="evidence" value="ECO:0007669"/>
    <property type="project" value="UniProtKB-KW"/>
</dbReference>
<dbReference type="InterPro" id="IPR047640">
    <property type="entry name" value="RpiR-like"/>
</dbReference>
<dbReference type="InterPro" id="IPR046348">
    <property type="entry name" value="SIS_dom_sf"/>
</dbReference>
<dbReference type="SUPFAM" id="SSF53697">
    <property type="entry name" value="SIS domain"/>
    <property type="match status" value="1"/>
</dbReference>
<organism evidence="6 7">
    <name type="scientific">Vibrio splendidus</name>
    <dbReference type="NCBI Taxonomy" id="29497"/>
    <lineage>
        <taxon>Bacteria</taxon>
        <taxon>Pseudomonadati</taxon>
        <taxon>Pseudomonadota</taxon>
        <taxon>Gammaproteobacteria</taxon>
        <taxon>Vibrionales</taxon>
        <taxon>Vibrionaceae</taxon>
        <taxon>Vibrio</taxon>
    </lineage>
</organism>
<dbReference type="PANTHER" id="PTHR30514:SF17">
    <property type="entry name" value="HTH-TYPE TRANSCRIPTIONAL REGULATOR MURR"/>
    <property type="match status" value="1"/>
</dbReference>
<keyword evidence="3" id="KW-0804">Transcription</keyword>
<name>A0ABD5A9L9_VIBSP</name>
<dbReference type="PANTHER" id="PTHR30514">
    <property type="entry name" value="GLUCOKINASE"/>
    <property type="match status" value="1"/>
</dbReference>
<evidence type="ECO:0000259" key="5">
    <source>
        <dbReference type="PROSITE" id="PS51464"/>
    </source>
</evidence>
<dbReference type="InterPro" id="IPR035472">
    <property type="entry name" value="RpiR-like_SIS"/>
</dbReference>
<dbReference type="Gene3D" id="1.10.10.10">
    <property type="entry name" value="Winged helix-like DNA-binding domain superfamily/Winged helix DNA-binding domain"/>
    <property type="match status" value="1"/>
</dbReference>
<comment type="caution">
    <text evidence="6">The sequence shown here is derived from an EMBL/GenBank/DDBJ whole genome shotgun (WGS) entry which is preliminary data.</text>
</comment>
<feature type="domain" description="SIS" evidence="5">
    <location>
        <begin position="139"/>
        <end position="279"/>
    </location>
</feature>
<dbReference type="InterPro" id="IPR036388">
    <property type="entry name" value="WH-like_DNA-bd_sf"/>
</dbReference>
<dbReference type="Gene3D" id="3.40.50.10490">
    <property type="entry name" value="Glucose-6-phosphate isomerase like protein, domain 1"/>
    <property type="match status" value="1"/>
</dbReference>
<dbReference type="PROSITE" id="PS51464">
    <property type="entry name" value="SIS"/>
    <property type="match status" value="1"/>
</dbReference>
<evidence type="ECO:0000313" key="6">
    <source>
        <dbReference type="EMBL" id="MDP2489932.1"/>
    </source>
</evidence>
<feature type="domain" description="HTH rpiR-type" evidence="4">
    <location>
        <begin position="15"/>
        <end position="91"/>
    </location>
</feature>
<evidence type="ECO:0000256" key="2">
    <source>
        <dbReference type="ARBA" id="ARBA00023125"/>
    </source>
</evidence>
<dbReference type="Pfam" id="PF01418">
    <property type="entry name" value="HTH_6"/>
    <property type="match status" value="1"/>
</dbReference>
<evidence type="ECO:0000313" key="7">
    <source>
        <dbReference type="Proteomes" id="UP001177883"/>
    </source>
</evidence>
<keyword evidence="1" id="KW-0805">Transcription regulation</keyword>
<dbReference type="InterPro" id="IPR001347">
    <property type="entry name" value="SIS_dom"/>
</dbReference>
<dbReference type="EMBL" id="JAUYVK010000009">
    <property type="protein sequence ID" value="MDP2489932.1"/>
    <property type="molecule type" value="Genomic_DNA"/>
</dbReference>
<dbReference type="Pfam" id="PF01380">
    <property type="entry name" value="SIS"/>
    <property type="match status" value="1"/>
</dbReference>
<evidence type="ECO:0000256" key="1">
    <source>
        <dbReference type="ARBA" id="ARBA00023015"/>
    </source>
</evidence>
<sequence>MIAKNWQREGEGHLVKGIAKVKALLPKLSPSDALVARYVLDHPQQVKQLSSPELAKAVGVSQSTIVKFSQKLGYKGFSEMKVKLYQSDMTYQPVSQRGIHGTITRKDPPDMVMDKLLASKTQSLERTVLLNEGEQLNHAADILHLARKVQISGVGASSLVAKDLAYKLMKIGHAANAEQDAHIQIANAASLSENDVLIAISYSGNTREVVKVAQLARSKKAKVIVISQLSPSALDKYADIKLISAADENHIRSSSITARDSQLFITDLLFIALTQQEDQADQLIEQSKSAIAEFKQ</sequence>
<proteinExistence type="predicted"/>
<dbReference type="PROSITE" id="PS51071">
    <property type="entry name" value="HTH_RPIR"/>
    <property type="match status" value="1"/>
</dbReference>
<dbReference type="InterPro" id="IPR000281">
    <property type="entry name" value="HTH_RpiR"/>
</dbReference>
<keyword evidence="2" id="KW-0238">DNA-binding</keyword>
<dbReference type="AlphaFoldDB" id="A0ABD5A9L9"/>
<evidence type="ECO:0000259" key="4">
    <source>
        <dbReference type="PROSITE" id="PS51071"/>
    </source>
</evidence>
<dbReference type="Proteomes" id="UP001177883">
    <property type="component" value="Unassembled WGS sequence"/>
</dbReference>
<gene>
    <name evidence="6" type="ORF">Q8W38_11340</name>
</gene>
<protein>
    <submittedName>
        <fullName evidence="6">MurR/RpiR family transcriptional regulator</fullName>
    </submittedName>
</protein>
<dbReference type="SUPFAM" id="SSF46689">
    <property type="entry name" value="Homeodomain-like"/>
    <property type="match status" value="1"/>
</dbReference>